<protein>
    <submittedName>
        <fullName evidence="1">Uncharacterized protein</fullName>
    </submittedName>
</protein>
<name>A0A1Y6CVG5_9PROT</name>
<evidence type="ECO:0000313" key="1">
    <source>
        <dbReference type="EMBL" id="SMF82088.1"/>
    </source>
</evidence>
<sequence>MYSDPPFERLTTAEAVVVNKVNCALPRRLPLGEIAAVLDGSVDHLVALEILMTEVPLVDLASFAERHADGEATLKRAYTRLLELDRGTVRNGELEAWLAAAA</sequence>
<evidence type="ECO:0000313" key="2">
    <source>
        <dbReference type="Proteomes" id="UP000192917"/>
    </source>
</evidence>
<dbReference type="AlphaFoldDB" id="A0A1Y6CVG5"/>
<reference evidence="1 2" key="1">
    <citation type="submission" date="2017-04" db="EMBL/GenBank/DDBJ databases">
        <authorList>
            <person name="Afonso C.L."/>
            <person name="Miller P.J."/>
            <person name="Scott M.A."/>
            <person name="Spackman E."/>
            <person name="Goraichik I."/>
            <person name="Dimitrov K.M."/>
            <person name="Suarez D.L."/>
            <person name="Swayne D.E."/>
        </authorList>
    </citation>
    <scope>NUCLEOTIDE SEQUENCE [LARGE SCALE GENOMIC DNA]</scope>
    <source>
        <strain evidence="1 2">USBA 355</strain>
    </source>
</reference>
<dbReference type="STRING" id="560819.SAMN05428998_14526"/>
<proteinExistence type="predicted"/>
<dbReference type="EMBL" id="FWZX01000045">
    <property type="protein sequence ID" value="SMF82088.1"/>
    <property type="molecule type" value="Genomic_DNA"/>
</dbReference>
<dbReference type="Proteomes" id="UP000192917">
    <property type="component" value="Unassembled WGS sequence"/>
</dbReference>
<organism evidence="1 2">
    <name type="scientific">Tistlia consotensis USBA 355</name>
    <dbReference type="NCBI Taxonomy" id="560819"/>
    <lineage>
        <taxon>Bacteria</taxon>
        <taxon>Pseudomonadati</taxon>
        <taxon>Pseudomonadota</taxon>
        <taxon>Alphaproteobacteria</taxon>
        <taxon>Rhodospirillales</taxon>
        <taxon>Rhodovibrionaceae</taxon>
        <taxon>Tistlia</taxon>
    </lineage>
</organism>
<accession>A0A1Y6CVG5</accession>
<dbReference type="RefSeq" id="WP_085126825.1">
    <property type="nucleotide sequence ID" value="NZ_FWZX01000045.1"/>
</dbReference>
<keyword evidence="2" id="KW-1185">Reference proteome</keyword>
<gene>
    <name evidence="1" type="ORF">SAMN05428998_14526</name>
</gene>